<gene>
    <name evidence="1" type="ORF">Pan14r_19170</name>
</gene>
<dbReference type="AlphaFoldDB" id="A0A5C5Y3W3"/>
<reference evidence="1 2" key="1">
    <citation type="submission" date="2019-02" db="EMBL/GenBank/DDBJ databases">
        <title>Deep-cultivation of Planctomycetes and their phenomic and genomic characterization uncovers novel biology.</title>
        <authorList>
            <person name="Wiegand S."/>
            <person name="Jogler M."/>
            <person name="Boedeker C."/>
            <person name="Pinto D."/>
            <person name="Vollmers J."/>
            <person name="Rivas-Marin E."/>
            <person name="Kohn T."/>
            <person name="Peeters S.H."/>
            <person name="Heuer A."/>
            <person name="Rast P."/>
            <person name="Oberbeckmann S."/>
            <person name="Bunk B."/>
            <person name="Jeske O."/>
            <person name="Meyerdierks A."/>
            <person name="Storesund J.E."/>
            <person name="Kallscheuer N."/>
            <person name="Luecker S."/>
            <person name="Lage O.M."/>
            <person name="Pohl T."/>
            <person name="Merkel B.J."/>
            <person name="Hornburger P."/>
            <person name="Mueller R.-W."/>
            <person name="Bruemmer F."/>
            <person name="Labrenz M."/>
            <person name="Spormann A.M."/>
            <person name="Op Den Camp H."/>
            <person name="Overmann J."/>
            <person name="Amann R."/>
            <person name="Jetten M.S.M."/>
            <person name="Mascher T."/>
            <person name="Medema M.H."/>
            <person name="Devos D.P."/>
            <person name="Kaster A.-K."/>
            <person name="Ovreas L."/>
            <person name="Rohde M."/>
            <person name="Galperin M.Y."/>
            <person name="Jogler C."/>
        </authorList>
    </citation>
    <scope>NUCLEOTIDE SEQUENCE [LARGE SCALE GENOMIC DNA]</scope>
    <source>
        <strain evidence="1 2">Pan14r</strain>
    </source>
</reference>
<evidence type="ECO:0008006" key="3">
    <source>
        <dbReference type="Google" id="ProtNLM"/>
    </source>
</evidence>
<evidence type="ECO:0000313" key="2">
    <source>
        <dbReference type="Proteomes" id="UP000317238"/>
    </source>
</evidence>
<dbReference type="OrthoDB" id="265313at2"/>
<dbReference type="InterPro" id="IPR008930">
    <property type="entry name" value="Terpenoid_cyclase/PrenylTrfase"/>
</dbReference>
<dbReference type="Gene3D" id="1.50.10.20">
    <property type="match status" value="2"/>
</dbReference>
<keyword evidence="2" id="KW-1185">Reference proteome</keyword>
<dbReference type="CDD" id="cd00688">
    <property type="entry name" value="ISOPREN_C2_like"/>
    <property type="match status" value="1"/>
</dbReference>
<organism evidence="1 2">
    <name type="scientific">Crateriforma conspicua</name>
    <dbReference type="NCBI Taxonomy" id="2527996"/>
    <lineage>
        <taxon>Bacteria</taxon>
        <taxon>Pseudomonadati</taxon>
        <taxon>Planctomycetota</taxon>
        <taxon>Planctomycetia</taxon>
        <taxon>Planctomycetales</taxon>
        <taxon>Planctomycetaceae</taxon>
        <taxon>Crateriforma</taxon>
    </lineage>
</organism>
<dbReference type="Proteomes" id="UP000317238">
    <property type="component" value="Unassembled WGS sequence"/>
</dbReference>
<evidence type="ECO:0000313" key="1">
    <source>
        <dbReference type="EMBL" id="TWT69628.1"/>
    </source>
</evidence>
<proteinExistence type="predicted"/>
<dbReference type="EMBL" id="SJPL01000001">
    <property type="protein sequence ID" value="TWT69628.1"/>
    <property type="molecule type" value="Genomic_DNA"/>
</dbReference>
<name>A0A5C5Y3W3_9PLAN</name>
<comment type="caution">
    <text evidence="1">The sequence shown here is derived from an EMBL/GenBank/DDBJ whole genome shotgun (WGS) entry which is preliminary data.</text>
</comment>
<accession>A0A5C5Y3W3</accession>
<sequence length="377" mass="41748">MTVRQRHVTLPMRRDFIGSMLAGVIAIAGGSRVLAQTDNDADWSGLYVPDEVDNAVSEAVDYLVNRQGQDGSIADRQNEVAMTSLAIMAMASVGVQPDRQTDRGKAMTRALEFVLKPDNQDPNGYFGRRDRSQMYGHGIITLMLTEMLGMGIDVDQNVRMHKALEQAIGLILQAQKVKKRSSMQGGWRYAPDSTDSDLSVSIWQLMALRSANNDGMHVPGEAIDQAVSYLVQSSTAQRLPNGRISDAAAGFSYMPGSRSGTFAMTAAGLLAMQVCGRYESPVVTAAAKWLLEHPPRTNERFFFYGIYYYAQAMYQVGDTYADTARRLTSAILLKDQRGDGSWHGYRSEERNIGPIYTTALAVLSLSVRYHYLPIYQR</sequence>
<protein>
    <recommendedName>
        <fullName evidence="3">Prenyltransferase and squalene oxidase repeat protein</fullName>
    </recommendedName>
</protein>
<dbReference type="SUPFAM" id="SSF48239">
    <property type="entry name" value="Terpenoid cyclases/Protein prenyltransferases"/>
    <property type="match status" value="1"/>
</dbReference>